<evidence type="ECO:0000256" key="3">
    <source>
        <dbReference type="ARBA" id="ARBA00022729"/>
    </source>
</evidence>
<gene>
    <name evidence="6" type="ORF">MR241_06050</name>
</gene>
<evidence type="ECO:0000256" key="2">
    <source>
        <dbReference type="ARBA" id="ARBA00022448"/>
    </source>
</evidence>
<reference evidence="6 7" key="1">
    <citation type="submission" date="2022-03" db="EMBL/GenBank/DDBJ databases">
        <title>Metagenome-assembled genomes from swine fecal metagenomes.</title>
        <authorList>
            <person name="Holman D.B."/>
            <person name="Kommadath A."/>
        </authorList>
    </citation>
    <scope>NUCLEOTIDE SEQUENCE [LARGE SCALE GENOMIC DNA]</scope>
    <source>
        <strain evidence="6">SUG147</strain>
    </source>
</reference>
<dbReference type="PANTHER" id="PTHR30290:SF9">
    <property type="entry name" value="OLIGOPEPTIDE-BINDING PROTEIN APPA"/>
    <property type="match status" value="1"/>
</dbReference>
<comment type="similarity">
    <text evidence="1">Belongs to the bacterial solute-binding protein 5 family.</text>
</comment>
<feature type="chain" id="PRO_5042172196" evidence="4">
    <location>
        <begin position="20"/>
        <end position="736"/>
    </location>
</feature>
<evidence type="ECO:0000313" key="6">
    <source>
        <dbReference type="EMBL" id="MCI5755841.1"/>
    </source>
</evidence>
<dbReference type="SUPFAM" id="SSF53850">
    <property type="entry name" value="Periplasmic binding protein-like II"/>
    <property type="match status" value="1"/>
</dbReference>
<dbReference type="PANTHER" id="PTHR30290">
    <property type="entry name" value="PERIPLASMIC BINDING COMPONENT OF ABC TRANSPORTER"/>
    <property type="match status" value="1"/>
</dbReference>
<keyword evidence="3 4" id="KW-0732">Signal</keyword>
<organism evidence="6 7">
    <name type="scientific">Candidatus Colimorpha enterica</name>
    <dbReference type="NCBI Taxonomy" id="3083063"/>
    <lineage>
        <taxon>Bacteria</taxon>
        <taxon>Pseudomonadati</taxon>
        <taxon>Bacteroidota</taxon>
        <taxon>Bacteroidia</taxon>
        <taxon>Bacteroidales</taxon>
        <taxon>Candidatus Colimorpha</taxon>
    </lineage>
</organism>
<dbReference type="Gene3D" id="3.40.190.10">
    <property type="entry name" value="Periplasmic binding protein-like II"/>
    <property type="match status" value="1"/>
</dbReference>
<dbReference type="PROSITE" id="PS51257">
    <property type="entry name" value="PROKAR_LIPOPROTEIN"/>
    <property type="match status" value="1"/>
</dbReference>
<accession>A0AAE3FG95</accession>
<dbReference type="AlphaFoldDB" id="A0AAE3FG95"/>
<comment type="caution">
    <text evidence="6">The sequence shown here is derived from an EMBL/GenBank/DDBJ whole genome shotgun (WGS) entry which is preliminary data.</text>
</comment>
<protein>
    <submittedName>
        <fullName evidence="6">ABC transporter substrate-binding protein</fullName>
    </submittedName>
</protein>
<evidence type="ECO:0000259" key="5">
    <source>
        <dbReference type="Pfam" id="PF00496"/>
    </source>
</evidence>
<dbReference type="Pfam" id="PF00496">
    <property type="entry name" value="SBP_bac_5"/>
    <property type="match status" value="1"/>
</dbReference>
<dbReference type="InterPro" id="IPR000914">
    <property type="entry name" value="SBP_5_dom"/>
</dbReference>
<dbReference type="Proteomes" id="UP001139365">
    <property type="component" value="Unassembled WGS sequence"/>
</dbReference>
<keyword evidence="2" id="KW-0813">Transport</keyword>
<dbReference type="Gene3D" id="3.10.105.10">
    <property type="entry name" value="Dipeptide-binding Protein, Domain 3"/>
    <property type="match status" value="1"/>
</dbReference>
<evidence type="ECO:0000256" key="4">
    <source>
        <dbReference type="SAM" id="SignalP"/>
    </source>
</evidence>
<evidence type="ECO:0000256" key="1">
    <source>
        <dbReference type="ARBA" id="ARBA00005695"/>
    </source>
</evidence>
<dbReference type="InterPro" id="IPR039424">
    <property type="entry name" value="SBP_5"/>
</dbReference>
<proteinExistence type="inferred from homology"/>
<evidence type="ECO:0000313" key="7">
    <source>
        <dbReference type="Proteomes" id="UP001139365"/>
    </source>
</evidence>
<dbReference type="GO" id="GO:0015833">
    <property type="term" value="P:peptide transport"/>
    <property type="evidence" value="ECO:0007669"/>
    <property type="project" value="TreeGrafter"/>
</dbReference>
<feature type="signal peptide" evidence="4">
    <location>
        <begin position="1"/>
        <end position="19"/>
    </location>
</feature>
<dbReference type="EMBL" id="JALEMU010000095">
    <property type="protein sequence ID" value="MCI5755841.1"/>
    <property type="molecule type" value="Genomic_DNA"/>
</dbReference>
<dbReference type="GO" id="GO:1904680">
    <property type="term" value="F:peptide transmembrane transporter activity"/>
    <property type="evidence" value="ECO:0007669"/>
    <property type="project" value="TreeGrafter"/>
</dbReference>
<name>A0AAE3FG95_9BACT</name>
<sequence>MKKFAALVLAALMTVSLFACTTKPNNPSGTSGGDSTTIPGGIPDVDNGDINYYNFDGKKYGEDGDYISVYDKYGKDVTIADVKKNSEGDYYITKDGKDYVLGLDFLSMAMVYNCGTGSEAEQKQAYAKWWQYYIERWNKLLPEMPLYSNEYYDVFSTKLEGVKDHPTNPLWGVASAIIDWSSKKDDKSAIIGNSTELSGTFRYSAFGATNPGAADLDVQELTSGYGTVVANKEGDYVWDEKVVVKSHKETLNEDGSKTFEIEIKEGLTYSDGTPIMAKDYLVHSLVFSTPVAAEAAKKDHRSAMTIVGYEDFSSGKTKELKGLRLLGDYKFSVTIDKQYIPYFYDITYAGFSPVYPAVWLDDADIKDDGNGCYITDNFYAKDGDSYVKAAHILKSAKEMTSYPFSGPYVVSEYNASDKTAVLVKNEKYAGNFEGVKPQIAKITYKKLVSKTQLQDLKSGGVDILSGVTGGDDTKAALALIDQQKGEFDSVNYSRAGYGKLGYRCDFGPAQFANVREAIAYCVDRESFAKTFTGGYGTVSHGPYYTGSWMYKACQKDIKLNAYTVNKDKAISCLEEDGWNYDKDGNAYTSGVRYKKIAANLITEADKTYASKDGTYKTVQVGDFYYMPLVINWFGTVENDFTDALVNAFEQNSLLKEIGMVVQKTTGDFYPMLAELIQGEYGSGKYGGIPVYSAFNFATGFTSAVYDYSWVNTVDPSLYDSYQSYYIRDIADVIWLK</sequence>
<feature type="domain" description="Solute-binding protein family 5" evidence="5">
    <location>
        <begin position="253"/>
        <end position="595"/>
    </location>
</feature>